<dbReference type="EMBL" id="QRFF01000001">
    <property type="protein sequence ID" value="KAA3504521.1"/>
    <property type="molecule type" value="Genomic_DNA"/>
</dbReference>
<gene>
    <name evidence="1" type="ORF">DXM27_04690</name>
</gene>
<name>A0AA88F427_RHIRH</name>
<dbReference type="Proteomes" id="UP000473658">
    <property type="component" value="Unassembled WGS sequence"/>
</dbReference>
<evidence type="ECO:0000313" key="1">
    <source>
        <dbReference type="EMBL" id="KAA3504521.1"/>
    </source>
</evidence>
<accession>A0AA88F427</accession>
<protein>
    <submittedName>
        <fullName evidence="1">Uncharacterized protein</fullName>
    </submittedName>
</protein>
<reference evidence="1 2" key="1">
    <citation type="submission" date="2018-08" db="EMBL/GenBank/DDBJ databases">
        <title>Crown Gall in kiwifruit.</title>
        <authorList>
            <person name="Visnovsky S.B."/>
            <person name="Pitman A.R."/>
        </authorList>
    </citation>
    <scope>NUCLEOTIDE SEQUENCE [LARGE SCALE GENOMIC DNA]</scope>
    <source>
        <strain evidence="1 2">SBV_302_78_2</strain>
    </source>
</reference>
<evidence type="ECO:0000313" key="2">
    <source>
        <dbReference type="Proteomes" id="UP000473658"/>
    </source>
</evidence>
<proteinExistence type="predicted"/>
<comment type="caution">
    <text evidence="1">The sequence shown here is derived from an EMBL/GenBank/DDBJ whole genome shotgun (WGS) entry which is preliminary data.</text>
</comment>
<sequence length="92" mass="10348">MTLREDVTQNVASPKAGFIFFASNPSRLPPRKGLHTLRTGEWRELWRKEMTNETKAQPQAKPDLKSHYRPLGLKAVAAAALMLKRKPAVKPA</sequence>
<organism evidence="1 2">
    <name type="scientific">Rhizobium rhizogenes</name>
    <name type="common">Agrobacterium rhizogenes</name>
    <dbReference type="NCBI Taxonomy" id="359"/>
    <lineage>
        <taxon>Bacteria</taxon>
        <taxon>Pseudomonadati</taxon>
        <taxon>Pseudomonadota</taxon>
        <taxon>Alphaproteobacteria</taxon>
        <taxon>Hyphomicrobiales</taxon>
        <taxon>Rhizobiaceae</taxon>
        <taxon>Rhizobium/Agrobacterium group</taxon>
        <taxon>Rhizobium</taxon>
    </lineage>
</organism>
<dbReference type="AlphaFoldDB" id="A0AA88F427"/>